<protein>
    <submittedName>
        <fullName evidence="1">Uncharacterized protein</fullName>
    </submittedName>
</protein>
<sequence length="59" mass="6332">MVPLRHGALSGFGNEFRGVTARKRTEEAVRFLADARASLAELVEYESTLGRIANLAVGG</sequence>
<organism evidence="1 2">
    <name type="scientific">Fimbriiglobus ruber</name>
    <dbReference type="NCBI Taxonomy" id="1908690"/>
    <lineage>
        <taxon>Bacteria</taxon>
        <taxon>Pseudomonadati</taxon>
        <taxon>Planctomycetota</taxon>
        <taxon>Planctomycetia</taxon>
        <taxon>Gemmatales</taxon>
        <taxon>Gemmataceae</taxon>
        <taxon>Fimbriiglobus</taxon>
    </lineage>
</organism>
<reference evidence="2" key="1">
    <citation type="submission" date="2017-06" db="EMBL/GenBank/DDBJ databases">
        <title>Genome analysis of Fimbriiglobus ruber SP5, the first member of the order Planctomycetales with confirmed chitinolytic capability.</title>
        <authorList>
            <person name="Ravin N.V."/>
            <person name="Rakitin A.L."/>
            <person name="Ivanova A.A."/>
            <person name="Beletsky A.V."/>
            <person name="Kulichevskaya I.S."/>
            <person name="Mardanov A.V."/>
            <person name="Dedysh S.N."/>
        </authorList>
    </citation>
    <scope>NUCLEOTIDE SEQUENCE [LARGE SCALE GENOMIC DNA]</scope>
    <source>
        <strain evidence="2">SP5</strain>
    </source>
</reference>
<proteinExistence type="predicted"/>
<keyword evidence="2" id="KW-1185">Reference proteome</keyword>
<name>A0A225D1C2_9BACT</name>
<dbReference type="AlphaFoldDB" id="A0A225D1C2"/>
<gene>
    <name evidence="1" type="ORF">FRUB_09473</name>
</gene>
<comment type="caution">
    <text evidence="1">The sequence shown here is derived from an EMBL/GenBank/DDBJ whole genome shotgun (WGS) entry which is preliminary data.</text>
</comment>
<dbReference type="EMBL" id="NIDE01000018">
    <property type="protein sequence ID" value="OWK35312.1"/>
    <property type="molecule type" value="Genomic_DNA"/>
</dbReference>
<dbReference type="RefSeq" id="WP_088259913.1">
    <property type="nucleotide sequence ID" value="NZ_NIDE01000018.1"/>
</dbReference>
<accession>A0A225D1C2</accession>
<dbReference type="Proteomes" id="UP000214646">
    <property type="component" value="Unassembled WGS sequence"/>
</dbReference>
<evidence type="ECO:0000313" key="1">
    <source>
        <dbReference type="EMBL" id="OWK35312.1"/>
    </source>
</evidence>
<evidence type="ECO:0000313" key="2">
    <source>
        <dbReference type="Proteomes" id="UP000214646"/>
    </source>
</evidence>